<evidence type="ECO:0000313" key="2">
    <source>
        <dbReference type="EMBL" id="CAK0793191.1"/>
    </source>
</evidence>
<feature type="compositionally biased region" description="Basic residues" evidence="1">
    <location>
        <begin position="49"/>
        <end position="60"/>
    </location>
</feature>
<evidence type="ECO:0000256" key="1">
    <source>
        <dbReference type="SAM" id="MobiDB-lite"/>
    </source>
</evidence>
<feature type="non-terminal residue" evidence="2">
    <location>
        <position position="192"/>
    </location>
</feature>
<keyword evidence="3" id="KW-1185">Reference proteome</keyword>
<dbReference type="EMBL" id="CAUYUJ010000915">
    <property type="protein sequence ID" value="CAK0793191.1"/>
    <property type="molecule type" value="Genomic_DNA"/>
</dbReference>
<feature type="region of interest" description="Disordered" evidence="1">
    <location>
        <begin position="11"/>
        <end position="135"/>
    </location>
</feature>
<comment type="caution">
    <text evidence="2">The sequence shown here is derived from an EMBL/GenBank/DDBJ whole genome shotgun (WGS) entry which is preliminary data.</text>
</comment>
<protein>
    <submittedName>
        <fullName evidence="2">Uncharacterized protein</fullName>
    </submittedName>
</protein>
<dbReference type="Proteomes" id="UP001189429">
    <property type="component" value="Unassembled WGS sequence"/>
</dbReference>
<name>A0ABN9PLT4_9DINO</name>
<feature type="compositionally biased region" description="Basic and acidic residues" evidence="1">
    <location>
        <begin position="83"/>
        <end position="107"/>
    </location>
</feature>
<proteinExistence type="predicted"/>
<evidence type="ECO:0000313" key="3">
    <source>
        <dbReference type="Proteomes" id="UP001189429"/>
    </source>
</evidence>
<sequence>MSPSARLLAIGDQLKDGEEKVIAPPPGVRDDPQSPRRARLTVAEEPSSRRSRSRSRRRQRQPPESWMGACPNHMAPSPVIGRKAAEKDKQPKKDRKETDKEGQLKSDSDEEDGDIDELREWYEDGDGKGSAHQAETGKDKVGVLSTFGIQDGSYFIGVRMGMKVLKPIGFVGHRLSLTSGIELTLDTVKGVE</sequence>
<organism evidence="2 3">
    <name type="scientific">Prorocentrum cordatum</name>
    <dbReference type="NCBI Taxonomy" id="2364126"/>
    <lineage>
        <taxon>Eukaryota</taxon>
        <taxon>Sar</taxon>
        <taxon>Alveolata</taxon>
        <taxon>Dinophyceae</taxon>
        <taxon>Prorocentrales</taxon>
        <taxon>Prorocentraceae</taxon>
        <taxon>Prorocentrum</taxon>
    </lineage>
</organism>
<feature type="compositionally biased region" description="Basic and acidic residues" evidence="1">
    <location>
        <begin position="116"/>
        <end position="135"/>
    </location>
</feature>
<reference evidence="2" key="1">
    <citation type="submission" date="2023-10" db="EMBL/GenBank/DDBJ databases">
        <authorList>
            <person name="Chen Y."/>
            <person name="Shah S."/>
            <person name="Dougan E. K."/>
            <person name="Thang M."/>
            <person name="Chan C."/>
        </authorList>
    </citation>
    <scope>NUCLEOTIDE SEQUENCE [LARGE SCALE GENOMIC DNA]</scope>
</reference>
<accession>A0ABN9PLT4</accession>
<gene>
    <name evidence="2" type="ORF">PCOR1329_LOCUS3572</name>
</gene>